<feature type="transmembrane region" description="Helical" evidence="2">
    <location>
        <begin position="117"/>
        <end position="140"/>
    </location>
</feature>
<proteinExistence type="predicted"/>
<reference evidence="3 4" key="1">
    <citation type="journal article" date="2020" name="G3 (Bethesda)">
        <title>Improved Reference Genome for Cyclotella cryptica CCMP332, a Model for Cell Wall Morphogenesis, Salinity Adaptation, and Lipid Production in Diatoms (Bacillariophyta).</title>
        <authorList>
            <person name="Roberts W.R."/>
            <person name="Downey K.M."/>
            <person name="Ruck E.C."/>
            <person name="Traller J.C."/>
            <person name="Alverson A.J."/>
        </authorList>
    </citation>
    <scope>NUCLEOTIDE SEQUENCE [LARGE SCALE GENOMIC DNA]</scope>
    <source>
        <strain evidence="3 4">CCMP332</strain>
    </source>
</reference>
<evidence type="ECO:0000256" key="1">
    <source>
        <dbReference type="SAM" id="MobiDB-lite"/>
    </source>
</evidence>
<feature type="region of interest" description="Disordered" evidence="1">
    <location>
        <begin position="253"/>
        <end position="277"/>
    </location>
</feature>
<gene>
    <name evidence="3" type="ORF">HJC23_012589</name>
</gene>
<keyword evidence="2" id="KW-1133">Transmembrane helix</keyword>
<sequence>MAKSSTKHKSPAPGCVDYYNIRIMPHGGIILIPITLTTLAWVASISTDGCDYSRLIGPGVKILTGSAAVPYVDLGMNAYRIPEFYPASDSWRVAYTDECLPYQYSFEDRAWLAGKRFSFLAMWCGGASMMFLWVGTFLVLKPGHWKTAGVGVACAFVFQVFSFVWFNTSLCHTKSSSIEGFKSREDAETTTEMNASSCSLFYGSKCSIASTILYLIASLMILFGEYPAPEPKLIAEENYPMVNAGQSRSVVHSTSTRHGLNTTNNGKSTRNMNVEMA</sequence>
<dbReference type="Proteomes" id="UP001516023">
    <property type="component" value="Unassembled WGS sequence"/>
</dbReference>
<evidence type="ECO:0000313" key="3">
    <source>
        <dbReference type="EMBL" id="KAL3780504.1"/>
    </source>
</evidence>
<name>A0ABD3NWZ3_9STRA</name>
<keyword evidence="2" id="KW-0472">Membrane</keyword>
<keyword evidence="4" id="KW-1185">Reference proteome</keyword>
<dbReference type="AlphaFoldDB" id="A0ABD3NWZ3"/>
<protein>
    <submittedName>
        <fullName evidence="3">Uncharacterized protein</fullName>
    </submittedName>
</protein>
<organism evidence="3 4">
    <name type="scientific">Cyclotella cryptica</name>
    <dbReference type="NCBI Taxonomy" id="29204"/>
    <lineage>
        <taxon>Eukaryota</taxon>
        <taxon>Sar</taxon>
        <taxon>Stramenopiles</taxon>
        <taxon>Ochrophyta</taxon>
        <taxon>Bacillariophyta</taxon>
        <taxon>Coscinodiscophyceae</taxon>
        <taxon>Thalassiosirophycidae</taxon>
        <taxon>Stephanodiscales</taxon>
        <taxon>Stephanodiscaceae</taxon>
        <taxon>Cyclotella</taxon>
    </lineage>
</organism>
<feature type="transmembrane region" description="Helical" evidence="2">
    <location>
        <begin position="28"/>
        <end position="46"/>
    </location>
</feature>
<accession>A0ABD3NWZ3</accession>
<feature type="transmembrane region" description="Helical" evidence="2">
    <location>
        <begin position="200"/>
        <end position="223"/>
    </location>
</feature>
<evidence type="ECO:0000256" key="2">
    <source>
        <dbReference type="SAM" id="Phobius"/>
    </source>
</evidence>
<evidence type="ECO:0000313" key="4">
    <source>
        <dbReference type="Proteomes" id="UP001516023"/>
    </source>
</evidence>
<comment type="caution">
    <text evidence="3">The sequence shown here is derived from an EMBL/GenBank/DDBJ whole genome shotgun (WGS) entry which is preliminary data.</text>
</comment>
<keyword evidence="2" id="KW-0812">Transmembrane</keyword>
<dbReference type="EMBL" id="JABMIG020000348">
    <property type="protein sequence ID" value="KAL3780504.1"/>
    <property type="molecule type" value="Genomic_DNA"/>
</dbReference>
<feature type="transmembrane region" description="Helical" evidence="2">
    <location>
        <begin position="147"/>
        <end position="166"/>
    </location>
</feature>